<dbReference type="Proteomes" id="UP001432216">
    <property type="component" value="Chromosome 2"/>
</dbReference>
<gene>
    <name evidence="2" type="ORF">IAS62_001163</name>
</gene>
<dbReference type="RefSeq" id="XP_064719113.1">
    <property type="nucleotide sequence ID" value="XM_064863041.1"/>
</dbReference>
<accession>A0ABZ2AMV4</accession>
<dbReference type="GeneID" id="89987938"/>
<evidence type="ECO:0000256" key="1">
    <source>
        <dbReference type="SAM" id="MobiDB-lite"/>
    </source>
</evidence>
<evidence type="ECO:0000313" key="2">
    <source>
        <dbReference type="EMBL" id="WVO19873.1"/>
    </source>
</evidence>
<feature type="compositionally biased region" description="Low complexity" evidence="1">
    <location>
        <begin position="90"/>
        <end position="100"/>
    </location>
</feature>
<reference evidence="2 3" key="1">
    <citation type="submission" date="2024-01" db="EMBL/GenBank/DDBJ databases">
        <title>Comparative genomics of Cryptococcus and Kwoniella reveals pathogenesis evolution and contrasting modes of karyotype evolution via chromosome fusion or intercentromeric recombination.</title>
        <authorList>
            <person name="Coelho M.A."/>
            <person name="David-Palma M."/>
            <person name="Shea T."/>
            <person name="Bowers K."/>
            <person name="McGinley-Smith S."/>
            <person name="Mohammad A.W."/>
            <person name="Gnirke A."/>
            <person name="Yurkov A.M."/>
            <person name="Nowrousian M."/>
            <person name="Sun S."/>
            <person name="Cuomo C.A."/>
            <person name="Heitman J."/>
        </authorList>
    </citation>
    <scope>NUCLEOTIDE SEQUENCE [LARGE SCALE GENOMIC DNA]</scope>
    <source>
        <strain evidence="2 3">7685027</strain>
    </source>
</reference>
<feature type="compositionally biased region" description="Polar residues" evidence="1">
    <location>
        <begin position="64"/>
        <end position="81"/>
    </location>
</feature>
<dbReference type="EMBL" id="CP143807">
    <property type="protein sequence ID" value="WVO19873.1"/>
    <property type="molecule type" value="Genomic_DNA"/>
</dbReference>
<keyword evidence="3" id="KW-1185">Reference proteome</keyword>
<feature type="compositionally biased region" description="Basic and acidic residues" evidence="1">
    <location>
        <begin position="1"/>
        <end position="16"/>
    </location>
</feature>
<feature type="region of interest" description="Disordered" evidence="1">
    <location>
        <begin position="1"/>
        <end position="24"/>
    </location>
</feature>
<protein>
    <submittedName>
        <fullName evidence="2">Uncharacterized protein</fullName>
    </submittedName>
</protein>
<evidence type="ECO:0000313" key="3">
    <source>
        <dbReference type="Proteomes" id="UP001432216"/>
    </source>
</evidence>
<sequence>MGKEKSLLKEDKEKGMGRASHSPKSIISAMEFTKQTAVISQELLSGTYGGYFPPPFSPLRTTDHQSPTTMSAPDLSTTLSRPYTFPEDMAVPSASSPSDASLSLTTAAAIKDAMGGEPLQEKLQGLVQNLDPSIAIKNNKRRLSEYEEATLQVQLPLAKKKRTFFPSIFQHPVDM</sequence>
<organism evidence="2 3">
    <name type="scientific">Cryptococcus decagattii</name>
    <dbReference type="NCBI Taxonomy" id="1859122"/>
    <lineage>
        <taxon>Eukaryota</taxon>
        <taxon>Fungi</taxon>
        <taxon>Dikarya</taxon>
        <taxon>Basidiomycota</taxon>
        <taxon>Agaricomycotina</taxon>
        <taxon>Tremellomycetes</taxon>
        <taxon>Tremellales</taxon>
        <taxon>Cryptococcaceae</taxon>
        <taxon>Cryptococcus</taxon>
        <taxon>Cryptococcus gattii species complex</taxon>
    </lineage>
</organism>
<name>A0ABZ2AMV4_9TREE</name>
<proteinExistence type="predicted"/>
<feature type="region of interest" description="Disordered" evidence="1">
    <location>
        <begin position="62"/>
        <end position="100"/>
    </location>
</feature>